<dbReference type="RefSeq" id="WP_153940750.1">
    <property type="nucleotide sequence ID" value="NZ_CP045571.1"/>
</dbReference>
<organism evidence="1 2">
    <name type="scientific">Acidithiobacillus thiooxidans ATCC 19377</name>
    <dbReference type="NCBI Taxonomy" id="637390"/>
    <lineage>
        <taxon>Bacteria</taxon>
        <taxon>Pseudomonadati</taxon>
        <taxon>Pseudomonadota</taxon>
        <taxon>Acidithiobacillia</taxon>
        <taxon>Acidithiobacillales</taxon>
        <taxon>Acidithiobacillaceae</taxon>
        <taxon>Acidithiobacillus</taxon>
    </lineage>
</organism>
<name>A0A5P9XRL7_ACITH</name>
<accession>A0A5P9XRL7</accession>
<dbReference type="GeneID" id="60696287"/>
<dbReference type="AlphaFoldDB" id="A0A5P9XRL7"/>
<dbReference type="EMBL" id="CP045571">
    <property type="protein sequence ID" value="QFX96244.1"/>
    <property type="molecule type" value="Genomic_DNA"/>
</dbReference>
<evidence type="ECO:0000313" key="1">
    <source>
        <dbReference type="EMBL" id="QFX96244.1"/>
    </source>
</evidence>
<protein>
    <submittedName>
        <fullName evidence="1">Uncharacterized protein</fullName>
    </submittedName>
</protein>
<proteinExistence type="predicted"/>
<sequence length="168" mass="18723">MRANDFVKQAEKCRTDKEAEALCEKLQSAFLGTPEFCGFSADNAESYMEGETPHLHFEMNYAISNVYILAVEPIIRESQLSIGIALQFMNDGLGLHSRSWTTKDEEVIEVGKDSDITIEALAQDALQLAFDFHTKLAEESGLGFTHDAARAAVEAAWAKKSYLQKNNR</sequence>
<evidence type="ECO:0000313" key="2">
    <source>
        <dbReference type="Proteomes" id="UP000363590"/>
    </source>
</evidence>
<gene>
    <name evidence="1" type="ORF">GCD22_01982</name>
</gene>
<dbReference type="Proteomes" id="UP000363590">
    <property type="component" value="Chromosome"/>
</dbReference>
<reference evidence="1 2" key="1">
    <citation type="submission" date="2019-10" db="EMBL/GenBank/DDBJ databases">
        <authorList>
            <person name="Wang R."/>
        </authorList>
    </citation>
    <scope>NUCLEOTIDE SEQUENCE [LARGE SCALE GENOMIC DNA]</scope>
    <source>
        <strain evidence="1 2">ATCC 19377</strain>
    </source>
</reference>
<dbReference type="KEGG" id="atx:GCD22_01982"/>